<dbReference type="PATRIC" id="fig|1562970.3.peg.1963"/>
<keyword evidence="3" id="KW-1185">Reference proteome</keyword>
<dbReference type="Gene3D" id="2.60.450.10">
    <property type="entry name" value="Lipopolysaccharide (LPS) transport protein A like domain"/>
    <property type="match status" value="3"/>
</dbReference>
<dbReference type="InterPro" id="IPR005653">
    <property type="entry name" value="OstA-like_N"/>
</dbReference>
<reference evidence="2 3" key="1">
    <citation type="submission" date="2014-08" db="EMBL/GenBank/DDBJ databases">
        <authorList>
            <person name="Wibberg D."/>
        </authorList>
    </citation>
    <scope>NUCLEOTIDE SEQUENCE [LARGE SCALE GENOMIC DNA]</scope>
    <source>
        <strain evidence="3">ING2-E5B</strain>
    </source>
</reference>
<proteinExistence type="predicted"/>
<organism evidence="2 3">
    <name type="scientific">Fermentimonas caenicola</name>
    <dbReference type="NCBI Taxonomy" id="1562970"/>
    <lineage>
        <taxon>Bacteria</taxon>
        <taxon>Pseudomonadati</taxon>
        <taxon>Bacteroidota</taxon>
        <taxon>Bacteroidia</taxon>
        <taxon>Bacteroidales</taxon>
        <taxon>Dysgonomonadaceae</taxon>
        <taxon>Fermentimonas</taxon>
    </lineage>
</organism>
<dbReference type="KEGG" id="pbt:ING2E5B_1988"/>
<gene>
    <name evidence="2" type="ORF">ING2E5B_1988</name>
</gene>
<evidence type="ECO:0000259" key="1">
    <source>
        <dbReference type="Pfam" id="PF13100"/>
    </source>
</evidence>
<accession>A0A098C2T0</accession>
<dbReference type="AlphaFoldDB" id="A0A098C2T0"/>
<sequence length="576" mass="66308">MEEMRIQIFRLVKVKKFFSVAMKKQSYKYLKQSTLLLSVLFVFIFSVHAQQPDSITAPRQVKPAVAGDSNAVDEGAERIIELRQADLWSKRAGFDAEILTGNVIFFHEGAYMYCDSAYLFQQTNSFEAFSNVSMEQGDTIFVYGDYLFYDGNTRLARLRDNIRMEDKNTTLFTDSLDYDRIANLGYYFEGGMLVDEENELTSFWGQYAPDTKEALFSDSVKLVNEDYIIYADTLKYNTETKIADILGPSRIVSDSGYIHTQNGWYNTVTEDSRLLDRSQVYSNDGSKVLIGDTIFYNRISGEGEVFGNMYLEDSERKGIIRGNYGFYNEKTEYGFATDSAFAIDYSGQDSLFLHGDTLVMSTDSTFRDIKAYYNVRFYRADIQGICDSIHYSSRDSMIYMVGHPVVWNENNQISGFQINVHLNDSTIEKAIVKDNALAVQDRGEGDQFNQLSGRDMTAYFRDGEIYHVLVEGNAESLYYLVEEDKTIIGLNRTESPYLSIDIADEQIKRLKVWPSTKAVTTPLPQLQPEQKRLERFVWLDYLRPTGPDDIFRSNERKTEDVDNEPVRRFEREDITL</sequence>
<dbReference type="Proteomes" id="UP000032417">
    <property type="component" value="Chromosome 1"/>
</dbReference>
<dbReference type="HOGENOM" id="CLU_014976_1_1_10"/>
<evidence type="ECO:0000313" key="3">
    <source>
        <dbReference type="Proteomes" id="UP000032417"/>
    </source>
</evidence>
<dbReference type="EMBL" id="LN515532">
    <property type="protein sequence ID" value="CEA16718.1"/>
    <property type="molecule type" value="Genomic_DNA"/>
</dbReference>
<feature type="domain" description="Organic solvent tolerance-like N-terminal" evidence="1">
    <location>
        <begin position="90"/>
        <end position="232"/>
    </location>
</feature>
<evidence type="ECO:0000313" key="2">
    <source>
        <dbReference type="EMBL" id="CEA16718.1"/>
    </source>
</evidence>
<name>A0A098C2T0_9BACT</name>
<dbReference type="STRING" id="1562970.ING2E5B_1988"/>
<protein>
    <recommendedName>
        <fullName evidence="1">Organic solvent tolerance-like N-terminal domain-containing protein</fullName>
    </recommendedName>
</protein>
<dbReference type="Pfam" id="PF13100">
    <property type="entry name" value="OstA_2"/>
    <property type="match status" value="1"/>
</dbReference>